<dbReference type="AlphaFoldDB" id="A0A0A9G9P6"/>
<sequence>MDECSYCDVGVGPFGPCTTVPFAIHGEIKMAGTRTPNRSKVKLYGGGPTMPSGLGTPWTGVGTWSKKPPCSS</sequence>
<protein>
    <submittedName>
        <fullName evidence="2">Uncharacterized protein</fullName>
    </submittedName>
</protein>
<feature type="region of interest" description="Disordered" evidence="1">
    <location>
        <begin position="45"/>
        <end position="72"/>
    </location>
</feature>
<accession>A0A0A9G9P6</accession>
<organism evidence="2">
    <name type="scientific">Arundo donax</name>
    <name type="common">Giant reed</name>
    <name type="synonym">Donax arundinaceus</name>
    <dbReference type="NCBI Taxonomy" id="35708"/>
    <lineage>
        <taxon>Eukaryota</taxon>
        <taxon>Viridiplantae</taxon>
        <taxon>Streptophyta</taxon>
        <taxon>Embryophyta</taxon>
        <taxon>Tracheophyta</taxon>
        <taxon>Spermatophyta</taxon>
        <taxon>Magnoliopsida</taxon>
        <taxon>Liliopsida</taxon>
        <taxon>Poales</taxon>
        <taxon>Poaceae</taxon>
        <taxon>PACMAD clade</taxon>
        <taxon>Arundinoideae</taxon>
        <taxon>Arundineae</taxon>
        <taxon>Arundo</taxon>
    </lineage>
</organism>
<name>A0A0A9G9P6_ARUDO</name>
<evidence type="ECO:0000313" key="2">
    <source>
        <dbReference type="EMBL" id="JAE21182.1"/>
    </source>
</evidence>
<proteinExistence type="predicted"/>
<dbReference type="EMBL" id="GBRH01176714">
    <property type="protein sequence ID" value="JAE21182.1"/>
    <property type="molecule type" value="Transcribed_RNA"/>
</dbReference>
<evidence type="ECO:0000256" key="1">
    <source>
        <dbReference type="SAM" id="MobiDB-lite"/>
    </source>
</evidence>
<reference evidence="2" key="2">
    <citation type="journal article" date="2015" name="Data Brief">
        <title>Shoot transcriptome of the giant reed, Arundo donax.</title>
        <authorList>
            <person name="Barrero R.A."/>
            <person name="Guerrero F.D."/>
            <person name="Moolhuijzen P."/>
            <person name="Goolsby J.A."/>
            <person name="Tidwell J."/>
            <person name="Bellgard S.E."/>
            <person name="Bellgard M.I."/>
        </authorList>
    </citation>
    <scope>NUCLEOTIDE SEQUENCE</scope>
    <source>
        <tissue evidence="2">Shoot tissue taken approximately 20 cm above the soil surface</tissue>
    </source>
</reference>
<reference evidence="2" key="1">
    <citation type="submission" date="2014-09" db="EMBL/GenBank/DDBJ databases">
        <authorList>
            <person name="Magalhaes I.L.F."/>
            <person name="Oliveira U."/>
            <person name="Santos F.R."/>
            <person name="Vidigal T.H.D.A."/>
            <person name="Brescovit A.D."/>
            <person name="Santos A.J."/>
        </authorList>
    </citation>
    <scope>NUCLEOTIDE SEQUENCE</scope>
    <source>
        <tissue evidence="2">Shoot tissue taken approximately 20 cm above the soil surface</tissue>
    </source>
</reference>